<accession>A0ABS1JEF0</accession>
<comment type="caution">
    <text evidence="1">The sequence shown here is derived from an EMBL/GenBank/DDBJ whole genome shotgun (WGS) entry which is preliminary data.</text>
</comment>
<evidence type="ECO:0000313" key="2">
    <source>
        <dbReference type="Proteomes" id="UP000602284"/>
    </source>
</evidence>
<evidence type="ECO:0000313" key="1">
    <source>
        <dbReference type="EMBL" id="MBL0388634.1"/>
    </source>
</evidence>
<dbReference type="Gene3D" id="3.40.50.620">
    <property type="entry name" value="HUPs"/>
    <property type="match status" value="1"/>
</dbReference>
<dbReference type="EMBL" id="JAEQNB010000006">
    <property type="protein sequence ID" value="MBL0388634.1"/>
    <property type="molecule type" value="Genomic_DNA"/>
</dbReference>
<dbReference type="InterPro" id="IPR014729">
    <property type="entry name" value="Rossmann-like_a/b/a_fold"/>
</dbReference>
<reference evidence="1 2" key="1">
    <citation type="submission" date="2021-01" db="EMBL/GenBank/DDBJ databases">
        <title>Tumebacillus sp. strain ITR2 16S ribosomal RNA gene Genome sequencing and assembly.</title>
        <authorList>
            <person name="Kang M."/>
        </authorList>
    </citation>
    <scope>NUCLEOTIDE SEQUENCE [LARGE SCALE GENOMIC DNA]</scope>
    <source>
        <strain evidence="1 2">ITR2</strain>
    </source>
</reference>
<sequence>MAKDNRIVEFGYDPKIATDPGKGTIVVLDAFADWKQEQLTQLVEFAEVRSFAQIVLFPHHEKTLKTMGWPEVPAFHKRVKALDALVDDLPSTPVKIGIDVWEEKRKKYTPLELIVRYLEEKYRPPFFLYVSDAYANSMAGFASFDELIRKVRLLINPRYGVGENPKLTKVQHRWEHV</sequence>
<gene>
    <name evidence="1" type="ORF">JJB07_18675</name>
</gene>
<name>A0ABS1JEF0_9BACL</name>
<proteinExistence type="predicted"/>
<keyword evidence="2" id="KW-1185">Reference proteome</keyword>
<dbReference type="Proteomes" id="UP000602284">
    <property type="component" value="Unassembled WGS sequence"/>
</dbReference>
<protein>
    <submittedName>
        <fullName evidence="1">Uncharacterized protein</fullName>
    </submittedName>
</protein>
<dbReference type="RefSeq" id="WP_201637590.1">
    <property type="nucleotide sequence ID" value="NZ_JAEQNB010000006.1"/>
</dbReference>
<organism evidence="1 2">
    <name type="scientific">Tumebacillus amylolyticus</name>
    <dbReference type="NCBI Taxonomy" id="2801339"/>
    <lineage>
        <taxon>Bacteria</taxon>
        <taxon>Bacillati</taxon>
        <taxon>Bacillota</taxon>
        <taxon>Bacilli</taxon>
        <taxon>Bacillales</taxon>
        <taxon>Alicyclobacillaceae</taxon>
        <taxon>Tumebacillus</taxon>
    </lineage>
</organism>